<reference evidence="1 2" key="1">
    <citation type="journal article" date="2022" name="Plant J.">
        <title>Chromosome-level genome of Camellia lanceoleosa provides a valuable resource for understanding genome evolution and self-incompatibility.</title>
        <authorList>
            <person name="Gong W."/>
            <person name="Xiao S."/>
            <person name="Wang L."/>
            <person name="Liao Z."/>
            <person name="Chang Y."/>
            <person name="Mo W."/>
            <person name="Hu G."/>
            <person name="Li W."/>
            <person name="Zhao G."/>
            <person name="Zhu H."/>
            <person name="Hu X."/>
            <person name="Ji K."/>
            <person name="Xiang X."/>
            <person name="Song Q."/>
            <person name="Yuan D."/>
            <person name="Jin S."/>
            <person name="Zhang L."/>
        </authorList>
    </citation>
    <scope>NUCLEOTIDE SEQUENCE [LARGE SCALE GENOMIC DNA]</scope>
    <source>
        <strain evidence="1">SQ_2022a</strain>
    </source>
</reference>
<proteinExistence type="predicted"/>
<evidence type="ECO:0000313" key="1">
    <source>
        <dbReference type="EMBL" id="KAI7986663.1"/>
    </source>
</evidence>
<sequence>MLGRGLSPEFWRESGSGGGWATNTLVVLLLVSICQLIVKTRLWLEFISSSSSFVNVRLSSVVSPSPNTDLKLKNPTVSHSANSQIRISEIISDLDLKNLIDNLDEKSPGYQKWDNVVDRRDSLLAYSAKCCKPKDGPLKYLSVTIFENCSAKMLRDFYMNNTYRKKWDKTLIEHEQLQVDESNGTEIGRTIKKFPFLTPREYILAWRVWEAKDGTSYCFSKECEHPLAPRQKKYVRVELFRSGWQIRKVPGRNACEIKMVHQEDAGLNVEVAKLAFAKGIWSYVCKMDNALRKYSSANRPQSSLGDTAITRIQKVPMGLDTKTNISGPAFPEASATSASCCEIAREGSERKLSRRPSSKLMANGLILLGGVICMSRGHSKLGAMVAMAYILTKFTKRDPPLSQSRQA</sequence>
<gene>
    <name evidence="1" type="ORF">LOK49_LG14G02254</name>
</gene>
<keyword evidence="2" id="KW-1185">Reference proteome</keyword>
<name>A0ACC0FEN8_9ERIC</name>
<dbReference type="Proteomes" id="UP001060215">
    <property type="component" value="Chromosome 15"/>
</dbReference>
<comment type="caution">
    <text evidence="1">The sequence shown here is derived from an EMBL/GenBank/DDBJ whole genome shotgun (WGS) entry which is preliminary data.</text>
</comment>
<protein>
    <submittedName>
        <fullName evidence="1">Uncharacterized protein</fullName>
    </submittedName>
</protein>
<dbReference type="EMBL" id="CM045772">
    <property type="protein sequence ID" value="KAI7986663.1"/>
    <property type="molecule type" value="Genomic_DNA"/>
</dbReference>
<organism evidence="1 2">
    <name type="scientific">Camellia lanceoleosa</name>
    <dbReference type="NCBI Taxonomy" id="1840588"/>
    <lineage>
        <taxon>Eukaryota</taxon>
        <taxon>Viridiplantae</taxon>
        <taxon>Streptophyta</taxon>
        <taxon>Embryophyta</taxon>
        <taxon>Tracheophyta</taxon>
        <taxon>Spermatophyta</taxon>
        <taxon>Magnoliopsida</taxon>
        <taxon>eudicotyledons</taxon>
        <taxon>Gunneridae</taxon>
        <taxon>Pentapetalae</taxon>
        <taxon>asterids</taxon>
        <taxon>Ericales</taxon>
        <taxon>Theaceae</taxon>
        <taxon>Camellia</taxon>
    </lineage>
</organism>
<evidence type="ECO:0000313" key="2">
    <source>
        <dbReference type="Proteomes" id="UP001060215"/>
    </source>
</evidence>
<accession>A0ACC0FEN8</accession>